<gene>
    <name evidence="10" type="primary">nagA</name>
    <name evidence="10" type="ORF">H8702_02405</name>
</gene>
<dbReference type="InterPro" id="IPR032466">
    <property type="entry name" value="Metal_Hydrolase"/>
</dbReference>
<evidence type="ECO:0000256" key="7">
    <source>
        <dbReference type="PIRSR" id="PIRSR038994-2"/>
    </source>
</evidence>
<comment type="caution">
    <text evidence="10">The sequence shown here is derived from an EMBL/GenBank/DDBJ whole genome shotgun (WGS) entry which is preliminary data.</text>
</comment>
<feature type="binding site" evidence="7">
    <location>
        <begin position="213"/>
        <end position="214"/>
    </location>
    <ligand>
        <name>substrate</name>
    </ligand>
</feature>
<proteinExistence type="inferred from homology"/>
<dbReference type="RefSeq" id="WP_187536198.1">
    <property type="nucleotide sequence ID" value="NZ_JACRTL010000001.1"/>
</dbReference>
<dbReference type="SUPFAM" id="SSF51556">
    <property type="entry name" value="Metallo-dependent hydrolases"/>
    <property type="match status" value="1"/>
</dbReference>
<keyword evidence="2 8" id="KW-0479">Metal-binding</keyword>
<keyword evidence="4 5" id="KW-0119">Carbohydrate metabolism</keyword>
<dbReference type="PANTHER" id="PTHR11113">
    <property type="entry name" value="N-ACETYLGLUCOSAMINE-6-PHOSPHATE DEACETYLASE"/>
    <property type="match status" value="1"/>
</dbReference>
<evidence type="ECO:0000313" key="10">
    <source>
        <dbReference type="EMBL" id="MBC8609972.1"/>
    </source>
</evidence>
<reference evidence="10" key="1">
    <citation type="submission" date="2020-08" db="EMBL/GenBank/DDBJ databases">
        <title>Genome public.</title>
        <authorList>
            <person name="Liu C."/>
            <person name="Sun Q."/>
        </authorList>
    </citation>
    <scope>NUCLEOTIDE SEQUENCE</scope>
    <source>
        <strain evidence="10">NSJ-15</strain>
    </source>
</reference>
<dbReference type="Gene3D" id="3.20.20.140">
    <property type="entry name" value="Metal-dependent hydrolases"/>
    <property type="match status" value="1"/>
</dbReference>
<dbReference type="Gene3D" id="2.30.40.10">
    <property type="entry name" value="Urease, subunit C, domain 1"/>
    <property type="match status" value="1"/>
</dbReference>
<dbReference type="GO" id="GO:0046872">
    <property type="term" value="F:metal ion binding"/>
    <property type="evidence" value="ECO:0007669"/>
    <property type="project" value="UniProtKB-KW"/>
</dbReference>
<protein>
    <submittedName>
        <fullName evidence="10">N-acetylglucosamine-6-phosphate deacetylase</fullName>
        <ecNumber evidence="10">3.5.1.25</ecNumber>
    </submittedName>
</protein>
<evidence type="ECO:0000256" key="3">
    <source>
        <dbReference type="ARBA" id="ARBA00022801"/>
    </source>
</evidence>
<comment type="similarity">
    <text evidence="1 5">Belongs to the metallo-dependent hydrolases superfamily. NagA family.</text>
</comment>
<evidence type="ECO:0000313" key="11">
    <source>
        <dbReference type="Proteomes" id="UP000632659"/>
    </source>
</evidence>
<evidence type="ECO:0000256" key="1">
    <source>
        <dbReference type="ARBA" id="ARBA00010716"/>
    </source>
</evidence>
<sequence>MLFQHGTVFYQSQFRQIDVRVENGKITEAAAHLEGTETIDCTGKLLLPGLVDIHSHGCMGSDFSTAQPQEMEKMLQYYQSWGITSVCPTTITMSPEGCKRAVTNLAQANSLSPSGSRMLGINLEGPFLNPAKKGAHDERFLIPPDLELLDELDKLSRGLLRIIDIDPTLAGADQVIERYHQEKTISLAHTPCTYDQAIEAFDRGADHITHLFNAMNGLHHRDPGLVGALGDRDVFAELICDGIHIHPSVIRLIFRACAPKLAIISDSMCACGLTDGTYELGGLTVTVTGRKAALADGTIAGSVTNVYQGMCNAIRFGVPAEQAILSASLIPAKSIGADQEYGSIEPGKYADLLLVQPDYQLEHVYQAGKLVK</sequence>
<feature type="binding site" evidence="7">
    <location>
        <begin position="299"/>
        <end position="301"/>
    </location>
    <ligand>
        <name>substrate</name>
    </ligand>
</feature>
<feature type="binding site" evidence="8">
    <location>
        <position position="124"/>
    </location>
    <ligand>
        <name>Zn(2+)</name>
        <dbReference type="ChEBI" id="CHEBI:29105"/>
    </ligand>
</feature>
<accession>A0A8J6TYK1</accession>
<evidence type="ECO:0000259" key="9">
    <source>
        <dbReference type="Pfam" id="PF01979"/>
    </source>
</evidence>
<feature type="binding site" evidence="7">
    <location>
        <position position="135"/>
    </location>
    <ligand>
        <name>substrate</name>
    </ligand>
</feature>
<comment type="cofactor">
    <cofactor evidence="8">
        <name>a divalent metal cation</name>
        <dbReference type="ChEBI" id="CHEBI:60240"/>
    </cofactor>
    <text evidence="8">Binds 1 divalent metal cation per subunit.</text>
</comment>
<feature type="binding site" evidence="7">
    <location>
        <position position="221"/>
    </location>
    <ligand>
        <name>substrate</name>
    </ligand>
</feature>
<feature type="binding site" evidence="8">
    <location>
        <position position="189"/>
    </location>
    <ligand>
        <name>Zn(2+)</name>
        <dbReference type="ChEBI" id="CHEBI:29105"/>
    </ligand>
</feature>
<organism evidence="10 11">
    <name type="scientific">Massiliimalia timonensis</name>
    <dbReference type="NCBI Taxonomy" id="1987501"/>
    <lineage>
        <taxon>Bacteria</taxon>
        <taxon>Bacillati</taxon>
        <taxon>Bacillota</taxon>
        <taxon>Clostridia</taxon>
        <taxon>Eubacteriales</taxon>
        <taxon>Oscillospiraceae</taxon>
        <taxon>Massiliimalia</taxon>
    </lineage>
</organism>
<keyword evidence="3 5" id="KW-0378">Hydrolase</keyword>
<dbReference type="EMBL" id="JACRTL010000001">
    <property type="protein sequence ID" value="MBC8609972.1"/>
    <property type="molecule type" value="Genomic_DNA"/>
</dbReference>
<dbReference type="GO" id="GO:0008448">
    <property type="term" value="F:N-acetylglucosamine-6-phosphate deacetylase activity"/>
    <property type="evidence" value="ECO:0007669"/>
    <property type="project" value="UniProtKB-EC"/>
</dbReference>
<feature type="domain" description="Amidohydrolase-related" evidence="9">
    <location>
        <begin position="46"/>
        <end position="371"/>
    </location>
</feature>
<dbReference type="CDD" id="cd00854">
    <property type="entry name" value="NagA"/>
    <property type="match status" value="1"/>
</dbReference>
<evidence type="ECO:0000256" key="6">
    <source>
        <dbReference type="PIRSR" id="PIRSR038994-1"/>
    </source>
</evidence>
<dbReference type="GO" id="GO:0006046">
    <property type="term" value="P:N-acetylglucosamine catabolic process"/>
    <property type="evidence" value="ECO:0007669"/>
    <property type="project" value="TreeGrafter"/>
</dbReference>
<keyword evidence="11" id="KW-1185">Reference proteome</keyword>
<feature type="binding site" evidence="7">
    <location>
        <position position="244"/>
    </location>
    <ligand>
        <name>substrate</name>
    </ligand>
</feature>
<dbReference type="Proteomes" id="UP000632659">
    <property type="component" value="Unassembled WGS sequence"/>
</dbReference>
<dbReference type="InterPro" id="IPR006680">
    <property type="entry name" value="Amidohydro-rel"/>
</dbReference>
<evidence type="ECO:0000256" key="5">
    <source>
        <dbReference type="PIRNR" id="PIRNR038994"/>
    </source>
</evidence>
<dbReference type="NCBIfam" id="TIGR00221">
    <property type="entry name" value="nagA"/>
    <property type="match status" value="1"/>
</dbReference>
<evidence type="ECO:0000256" key="4">
    <source>
        <dbReference type="ARBA" id="ARBA00023277"/>
    </source>
</evidence>
<name>A0A8J6TYK1_9FIRM</name>
<dbReference type="InterPro" id="IPR003764">
    <property type="entry name" value="GlcNAc_6-P_deAcase"/>
</dbReference>
<evidence type="ECO:0000256" key="2">
    <source>
        <dbReference type="ARBA" id="ARBA00022723"/>
    </source>
</evidence>
<feature type="active site" description="Proton donor/acceptor" evidence="6">
    <location>
        <position position="266"/>
    </location>
</feature>
<dbReference type="SUPFAM" id="SSF51338">
    <property type="entry name" value="Composite domain of metallo-dependent hydrolases"/>
    <property type="match status" value="1"/>
</dbReference>
<dbReference type="Pfam" id="PF01979">
    <property type="entry name" value="Amidohydro_1"/>
    <property type="match status" value="1"/>
</dbReference>
<dbReference type="EC" id="3.5.1.25" evidence="10"/>
<feature type="binding site" evidence="8">
    <location>
        <position position="210"/>
    </location>
    <ligand>
        <name>Zn(2+)</name>
        <dbReference type="ChEBI" id="CHEBI:29105"/>
    </ligand>
</feature>
<evidence type="ECO:0000256" key="8">
    <source>
        <dbReference type="PIRSR" id="PIRSR038994-3"/>
    </source>
</evidence>
<dbReference type="PANTHER" id="PTHR11113:SF14">
    <property type="entry name" value="N-ACETYLGLUCOSAMINE-6-PHOSPHATE DEACETYLASE"/>
    <property type="match status" value="1"/>
</dbReference>
<dbReference type="AlphaFoldDB" id="A0A8J6TYK1"/>
<dbReference type="PIRSF" id="PIRSF038994">
    <property type="entry name" value="NagA"/>
    <property type="match status" value="1"/>
</dbReference>
<dbReference type="InterPro" id="IPR011059">
    <property type="entry name" value="Metal-dep_hydrolase_composite"/>
</dbReference>